<name>A0ABQ9Y215_9EUKA</name>
<evidence type="ECO:0000313" key="2">
    <source>
        <dbReference type="Proteomes" id="UP001281761"/>
    </source>
</evidence>
<protein>
    <submittedName>
        <fullName evidence="1">Uncharacterized protein</fullName>
    </submittedName>
</protein>
<organism evidence="1 2">
    <name type="scientific">Blattamonas nauphoetae</name>
    <dbReference type="NCBI Taxonomy" id="2049346"/>
    <lineage>
        <taxon>Eukaryota</taxon>
        <taxon>Metamonada</taxon>
        <taxon>Preaxostyla</taxon>
        <taxon>Oxymonadida</taxon>
        <taxon>Blattamonas</taxon>
    </lineage>
</organism>
<proteinExistence type="predicted"/>
<dbReference type="Proteomes" id="UP001281761">
    <property type="component" value="Unassembled WGS sequence"/>
</dbReference>
<comment type="caution">
    <text evidence="1">The sequence shown here is derived from an EMBL/GenBank/DDBJ whole genome shotgun (WGS) entry which is preliminary data.</text>
</comment>
<gene>
    <name evidence="1" type="ORF">BLNAU_7226</name>
</gene>
<reference evidence="1 2" key="1">
    <citation type="journal article" date="2022" name="bioRxiv">
        <title>Genomics of Preaxostyla Flagellates Illuminates Evolutionary Transitions and the Path Towards Mitochondrial Loss.</title>
        <authorList>
            <person name="Novak L.V.F."/>
            <person name="Treitli S.C."/>
            <person name="Pyrih J."/>
            <person name="Halakuc P."/>
            <person name="Pipaliya S.V."/>
            <person name="Vacek V."/>
            <person name="Brzon O."/>
            <person name="Soukal P."/>
            <person name="Eme L."/>
            <person name="Dacks J.B."/>
            <person name="Karnkowska A."/>
            <person name="Elias M."/>
            <person name="Hampl V."/>
        </authorList>
    </citation>
    <scope>NUCLEOTIDE SEQUENCE [LARGE SCALE GENOMIC DNA]</scope>
    <source>
        <strain evidence="1">NAU3</strain>
        <tissue evidence="1">Gut</tissue>
    </source>
</reference>
<dbReference type="EMBL" id="JARBJD010000043">
    <property type="protein sequence ID" value="KAK2957792.1"/>
    <property type="molecule type" value="Genomic_DNA"/>
</dbReference>
<evidence type="ECO:0000313" key="1">
    <source>
        <dbReference type="EMBL" id="KAK2957792.1"/>
    </source>
</evidence>
<sequence>MERKENNRNSRTHRKQIEGGCGMMGMWGAFQFGEINEKCFRDGPKVGMGKIIWSQCIVEGRKELFGERTVDDVTVKDSRVENDEPKRSNHFWTIRRDPRSCSSAPAIKIFPKSEESPQKALWSHSRDDFDVARIIRFADWVTSGPSFIHFFSKELTKRRGLQEYSQPSTIERLLENAIAIGDARTYSNVGR</sequence>
<accession>A0ABQ9Y215</accession>
<keyword evidence="2" id="KW-1185">Reference proteome</keyword>